<comment type="caution">
    <text evidence="2">The sequence shown here is derived from an EMBL/GenBank/DDBJ whole genome shotgun (WGS) entry which is preliminary data.</text>
</comment>
<gene>
    <name evidence="2" type="ORF">QBC35DRAFT_379444</name>
</gene>
<dbReference type="AlphaFoldDB" id="A0AAN7AKV4"/>
<feature type="domain" description="Heterokaryon incompatibility" evidence="1">
    <location>
        <begin position="26"/>
        <end position="110"/>
    </location>
</feature>
<reference evidence="2" key="2">
    <citation type="submission" date="2023-05" db="EMBL/GenBank/DDBJ databases">
        <authorList>
            <consortium name="Lawrence Berkeley National Laboratory"/>
            <person name="Steindorff A."/>
            <person name="Hensen N."/>
            <person name="Bonometti L."/>
            <person name="Westerberg I."/>
            <person name="Brannstrom I.O."/>
            <person name="Guillou S."/>
            <person name="Cros-Aarteil S."/>
            <person name="Calhoun S."/>
            <person name="Haridas S."/>
            <person name="Kuo A."/>
            <person name="Mondo S."/>
            <person name="Pangilinan J."/>
            <person name="Riley R."/>
            <person name="Labutti K."/>
            <person name="Andreopoulos B."/>
            <person name="Lipzen A."/>
            <person name="Chen C."/>
            <person name="Yanf M."/>
            <person name="Daum C."/>
            <person name="Ng V."/>
            <person name="Clum A."/>
            <person name="Ohm R."/>
            <person name="Martin F."/>
            <person name="Silar P."/>
            <person name="Natvig D."/>
            <person name="Lalanne C."/>
            <person name="Gautier V."/>
            <person name="Ament-Velasquez S.L."/>
            <person name="Kruys A."/>
            <person name="Hutchinson M.I."/>
            <person name="Powell A.J."/>
            <person name="Barry K."/>
            <person name="Miller A.N."/>
            <person name="Grigoriev I.V."/>
            <person name="Debuchy R."/>
            <person name="Gladieux P."/>
            <person name="Thoren M.H."/>
            <person name="Johannesson H."/>
        </authorList>
    </citation>
    <scope>NUCLEOTIDE SEQUENCE</scope>
    <source>
        <strain evidence="2">PSN309</strain>
    </source>
</reference>
<proteinExistence type="predicted"/>
<dbReference type="Proteomes" id="UP001302126">
    <property type="component" value="Unassembled WGS sequence"/>
</dbReference>
<feature type="non-terminal residue" evidence="2">
    <location>
        <position position="112"/>
    </location>
</feature>
<dbReference type="PANTHER" id="PTHR10622">
    <property type="entry name" value="HET DOMAIN-CONTAINING PROTEIN"/>
    <property type="match status" value="1"/>
</dbReference>
<organism evidence="2 3">
    <name type="scientific">Podospora australis</name>
    <dbReference type="NCBI Taxonomy" id="1536484"/>
    <lineage>
        <taxon>Eukaryota</taxon>
        <taxon>Fungi</taxon>
        <taxon>Dikarya</taxon>
        <taxon>Ascomycota</taxon>
        <taxon>Pezizomycotina</taxon>
        <taxon>Sordariomycetes</taxon>
        <taxon>Sordariomycetidae</taxon>
        <taxon>Sordariales</taxon>
        <taxon>Podosporaceae</taxon>
        <taxon>Podospora</taxon>
    </lineage>
</organism>
<accession>A0AAN7AKV4</accession>
<dbReference type="EMBL" id="MU864371">
    <property type="protein sequence ID" value="KAK4189802.1"/>
    <property type="molecule type" value="Genomic_DNA"/>
</dbReference>
<dbReference type="PANTHER" id="PTHR10622:SF11">
    <property type="entry name" value="HET-DOMAIN-CONTAINING PROTEIN"/>
    <property type="match status" value="1"/>
</dbReference>
<dbReference type="Pfam" id="PF06985">
    <property type="entry name" value="HET"/>
    <property type="match status" value="1"/>
</dbReference>
<evidence type="ECO:0000313" key="3">
    <source>
        <dbReference type="Proteomes" id="UP001302126"/>
    </source>
</evidence>
<name>A0AAN7AKV4_9PEZI</name>
<sequence length="112" mass="12777">MRLLKRNDTGDFGLTDDIPDDQVPPYAILSHTWGDGEVLFRDIMDGTYKSKAGYAKIRYCGDQAAHDGLNFFWVDTCCIDKSNSAELQDALNSMFRWYRNAAKCYVYLTDVS</sequence>
<keyword evidence="3" id="KW-1185">Reference proteome</keyword>
<protein>
    <submittedName>
        <fullName evidence="2">Heterokaryon incompatibility protein-domain-containing protein</fullName>
    </submittedName>
</protein>
<evidence type="ECO:0000313" key="2">
    <source>
        <dbReference type="EMBL" id="KAK4189802.1"/>
    </source>
</evidence>
<reference evidence="2" key="1">
    <citation type="journal article" date="2023" name="Mol. Phylogenet. Evol.">
        <title>Genome-scale phylogeny and comparative genomics of the fungal order Sordariales.</title>
        <authorList>
            <person name="Hensen N."/>
            <person name="Bonometti L."/>
            <person name="Westerberg I."/>
            <person name="Brannstrom I.O."/>
            <person name="Guillou S."/>
            <person name="Cros-Aarteil S."/>
            <person name="Calhoun S."/>
            <person name="Haridas S."/>
            <person name="Kuo A."/>
            <person name="Mondo S."/>
            <person name="Pangilinan J."/>
            <person name="Riley R."/>
            <person name="LaButti K."/>
            <person name="Andreopoulos B."/>
            <person name="Lipzen A."/>
            <person name="Chen C."/>
            <person name="Yan M."/>
            <person name="Daum C."/>
            <person name="Ng V."/>
            <person name="Clum A."/>
            <person name="Steindorff A."/>
            <person name="Ohm R.A."/>
            <person name="Martin F."/>
            <person name="Silar P."/>
            <person name="Natvig D.O."/>
            <person name="Lalanne C."/>
            <person name="Gautier V."/>
            <person name="Ament-Velasquez S.L."/>
            <person name="Kruys A."/>
            <person name="Hutchinson M.I."/>
            <person name="Powell A.J."/>
            <person name="Barry K."/>
            <person name="Miller A.N."/>
            <person name="Grigoriev I.V."/>
            <person name="Debuchy R."/>
            <person name="Gladieux P."/>
            <person name="Hiltunen Thoren M."/>
            <person name="Johannesson H."/>
        </authorList>
    </citation>
    <scope>NUCLEOTIDE SEQUENCE</scope>
    <source>
        <strain evidence="2">PSN309</strain>
    </source>
</reference>
<dbReference type="InterPro" id="IPR010730">
    <property type="entry name" value="HET"/>
</dbReference>
<evidence type="ECO:0000259" key="1">
    <source>
        <dbReference type="Pfam" id="PF06985"/>
    </source>
</evidence>